<dbReference type="EMBL" id="JBIRYL010000025">
    <property type="protein sequence ID" value="MFI2234331.1"/>
    <property type="molecule type" value="Genomic_DNA"/>
</dbReference>
<accession>A0ABW7W9R6</accession>
<protein>
    <recommendedName>
        <fullName evidence="3">ADP-ribosyltransferase exoenzyme</fullName>
    </recommendedName>
</protein>
<name>A0ABW7W9R6_9NOCA</name>
<evidence type="ECO:0000313" key="1">
    <source>
        <dbReference type="EMBL" id="MFI2234331.1"/>
    </source>
</evidence>
<evidence type="ECO:0000313" key="2">
    <source>
        <dbReference type="Proteomes" id="UP001611494"/>
    </source>
</evidence>
<keyword evidence="2" id="KW-1185">Reference proteome</keyword>
<dbReference type="Proteomes" id="UP001611494">
    <property type="component" value="Unassembled WGS sequence"/>
</dbReference>
<dbReference type="RefSeq" id="WP_397067043.1">
    <property type="nucleotide sequence ID" value="NZ_JBIRYL010000025.1"/>
</dbReference>
<dbReference type="SUPFAM" id="SSF56399">
    <property type="entry name" value="ADP-ribosylation"/>
    <property type="match status" value="1"/>
</dbReference>
<gene>
    <name evidence="1" type="ORF">ACH49Z_31230</name>
</gene>
<sequence length="173" mass="19354">MQQLLDDGTRRAVTRMPERRPELTFDEHWALTWGVHGRPPGKPLPAILRSGRPLTPDEQRAVALFDNALAKLPTVEGPVVRHVHLTEEELARYVPGRSITEPAWISTSTNPAGADPSITRGSNVEFHMVSKTGRDYGHYGSPDEVLFLRDTSFFVHNVIRLPDGRTLVQMAEV</sequence>
<organism evidence="1 2">
    <name type="scientific">Nocardia testacea</name>
    <dbReference type="NCBI Taxonomy" id="248551"/>
    <lineage>
        <taxon>Bacteria</taxon>
        <taxon>Bacillati</taxon>
        <taxon>Actinomycetota</taxon>
        <taxon>Actinomycetes</taxon>
        <taxon>Mycobacteriales</taxon>
        <taxon>Nocardiaceae</taxon>
        <taxon>Nocardia</taxon>
    </lineage>
</organism>
<proteinExistence type="predicted"/>
<comment type="caution">
    <text evidence="1">The sequence shown here is derived from an EMBL/GenBank/DDBJ whole genome shotgun (WGS) entry which is preliminary data.</text>
</comment>
<reference evidence="1 2" key="1">
    <citation type="submission" date="2024-10" db="EMBL/GenBank/DDBJ databases">
        <title>The Natural Products Discovery Center: Release of the First 8490 Sequenced Strains for Exploring Actinobacteria Biosynthetic Diversity.</title>
        <authorList>
            <person name="Kalkreuter E."/>
            <person name="Kautsar S.A."/>
            <person name="Yang D."/>
            <person name="Bader C.D."/>
            <person name="Teijaro C.N."/>
            <person name="Fluegel L."/>
            <person name="Davis C.M."/>
            <person name="Simpson J.R."/>
            <person name="Lauterbach L."/>
            <person name="Steele A.D."/>
            <person name="Gui C."/>
            <person name="Meng S."/>
            <person name="Li G."/>
            <person name="Viehrig K."/>
            <person name="Ye F."/>
            <person name="Su P."/>
            <person name="Kiefer A.F."/>
            <person name="Nichols A."/>
            <person name="Cepeda A.J."/>
            <person name="Yan W."/>
            <person name="Fan B."/>
            <person name="Jiang Y."/>
            <person name="Adhikari A."/>
            <person name="Zheng C.-J."/>
            <person name="Schuster L."/>
            <person name="Cowan T.M."/>
            <person name="Smanski M.J."/>
            <person name="Chevrette M.G."/>
            <person name="De Carvalho L.P.S."/>
            <person name="Shen B."/>
        </authorList>
    </citation>
    <scope>NUCLEOTIDE SEQUENCE [LARGE SCALE GENOMIC DNA]</scope>
    <source>
        <strain evidence="1 2">NPDC019377</strain>
    </source>
</reference>
<evidence type="ECO:0008006" key="3">
    <source>
        <dbReference type="Google" id="ProtNLM"/>
    </source>
</evidence>
<dbReference type="Gene3D" id="3.90.176.10">
    <property type="entry name" value="Toxin ADP-ribosyltransferase, Chain A, domain 1"/>
    <property type="match status" value="1"/>
</dbReference>